<dbReference type="PROSITE" id="PS00409">
    <property type="entry name" value="PROKAR_NTER_METHYL"/>
    <property type="match status" value="1"/>
</dbReference>
<organism evidence="2 3">
    <name type="scientific">Halothiobacillus diazotrophicus</name>
    <dbReference type="NCBI Taxonomy" id="1860122"/>
    <lineage>
        <taxon>Bacteria</taxon>
        <taxon>Pseudomonadati</taxon>
        <taxon>Pseudomonadota</taxon>
        <taxon>Gammaproteobacteria</taxon>
        <taxon>Chromatiales</taxon>
        <taxon>Halothiobacillaceae</taxon>
        <taxon>Halothiobacillus</taxon>
    </lineage>
</organism>
<dbReference type="KEGG" id="haz:A9404_09520"/>
<keyword evidence="3" id="KW-1185">Reference proteome</keyword>
<name>A0A191ZI97_9GAMM</name>
<dbReference type="Gene3D" id="3.30.700.10">
    <property type="entry name" value="Glycoprotein, Type 4 Pilin"/>
    <property type="match status" value="1"/>
</dbReference>
<dbReference type="EMBL" id="CP016027">
    <property type="protein sequence ID" value="ANJ67599.1"/>
    <property type="molecule type" value="Genomic_DNA"/>
</dbReference>
<proteinExistence type="predicted"/>
<dbReference type="InterPro" id="IPR012902">
    <property type="entry name" value="N_methyl_site"/>
</dbReference>
<evidence type="ECO:0000313" key="2">
    <source>
        <dbReference type="EMBL" id="ANJ67599.1"/>
    </source>
</evidence>
<dbReference type="AlphaFoldDB" id="A0A191ZI97"/>
<dbReference type="Proteomes" id="UP000078596">
    <property type="component" value="Chromosome"/>
</dbReference>
<reference evidence="2 3" key="1">
    <citation type="submission" date="2016-06" db="EMBL/GenBank/DDBJ databases">
        <title>Insight into the functional genes involving in sulfur oxidation in Pearl River water.</title>
        <authorList>
            <person name="Luo J."/>
            <person name="Tan X."/>
            <person name="Lin W."/>
        </authorList>
    </citation>
    <scope>NUCLEOTIDE SEQUENCE [LARGE SCALE GENOMIC DNA]</scope>
    <source>
        <strain evidence="2 3">LS2</strain>
    </source>
</reference>
<dbReference type="STRING" id="1860122.A9404_09520"/>
<keyword evidence="1" id="KW-1133">Transmembrane helix</keyword>
<dbReference type="Pfam" id="PF07963">
    <property type="entry name" value="N_methyl"/>
    <property type="match status" value="1"/>
</dbReference>
<dbReference type="InterPro" id="IPR031982">
    <property type="entry name" value="PilE-like"/>
</dbReference>
<keyword evidence="1" id="KW-0812">Transmembrane</keyword>
<evidence type="ECO:0000313" key="3">
    <source>
        <dbReference type="Proteomes" id="UP000078596"/>
    </source>
</evidence>
<dbReference type="SUPFAM" id="SSF54523">
    <property type="entry name" value="Pili subunits"/>
    <property type="match status" value="1"/>
</dbReference>
<protein>
    <submittedName>
        <fullName evidence="2">Pilus assembly protein PilE</fullName>
    </submittedName>
</protein>
<evidence type="ECO:0000256" key="1">
    <source>
        <dbReference type="SAM" id="Phobius"/>
    </source>
</evidence>
<accession>A0A191ZI97</accession>
<feature type="transmembrane region" description="Helical" evidence="1">
    <location>
        <begin position="26"/>
        <end position="49"/>
    </location>
</feature>
<sequence>MNKEIRMHELSSIPGMPRSSVRGRGFTLIELMVVAAIIAIIAAIAYPSYINSVVKSKRSAAEACLSEHANYMERFYTTNLAYDKDRAGKSIGTLPALGCDTDGGMADNYSFSFVTNFPTQSTYAIQAIPKLAQASRDKKCGTLTLNQAGTRTVSGSGTVADCW</sequence>
<keyword evidence="1" id="KW-0472">Membrane</keyword>
<dbReference type="Pfam" id="PF16732">
    <property type="entry name" value="ComP_DUS"/>
    <property type="match status" value="1"/>
</dbReference>
<dbReference type="InterPro" id="IPR045584">
    <property type="entry name" value="Pilin-like"/>
</dbReference>
<dbReference type="NCBIfam" id="TIGR02532">
    <property type="entry name" value="IV_pilin_GFxxxE"/>
    <property type="match status" value="1"/>
</dbReference>
<dbReference type="GO" id="GO:0043683">
    <property type="term" value="P:type IV pilus assembly"/>
    <property type="evidence" value="ECO:0007669"/>
    <property type="project" value="InterPro"/>
</dbReference>
<gene>
    <name evidence="2" type="ORF">A9404_09520</name>
</gene>